<proteinExistence type="predicted"/>
<protein>
    <submittedName>
        <fullName evidence="1">Uncharacterized protein</fullName>
    </submittedName>
</protein>
<reference evidence="1 2" key="1">
    <citation type="submission" date="2023-07" db="EMBL/GenBank/DDBJ databases">
        <title>Functional and genomic diversity of the sorghum phyllosphere microbiome.</title>
        <authorList>
            <person name="Shade A."/>
        </authorList>
    </citation>
    <scope>NUCLEOTIDE SEQUENCE [LARGE SCALE GENOMIC DNA]</scope>
    <source>
        <strain evidence="1 2">SORGH_AS_0892</strain>
    </source>
</reference>
<comment type="caution">
    <text evidence="1">The sequence shown here is derived from an EMBL/GenBank/DDBJ whole genome shotgun (WGS) entry which is preliminary data.</text>
</comment>
<evidence type="ECO:0000313" key="2">
    <source>
        <dbReference type="Proteomes" id="UP001244640"/>
    </source>
</evidence>
<sequence>MTKKVSGVSMGQVDFGIIPIEGFSGGIWETDEIIVGENEIDNFCYIFLFPSDEDDYSSGCSERKFQLCFAFAGHLHQWKFEKNTIVYYFIIGNSIVPNIPALSHPSIHLLRQFPSINLTNFEFDKVKYEFTRIHEEMNRLDMLEGIIFLRIDIIFDETYRFIEKRYANNTNT</sequence>
<dbReference type="RefSeq" id="WP_307186706.1">
    <property type="nucleotide sequence ID" value="NZ_JAUTBA010000001.1"/>
</dbReference>
<gene>
    <name evidence="1" type="ORF">QE382_003172</name>
</gene>
<name>A0ABU0U8A1_9SPHI</name>
<evidence type="ECO:0000313" key="1">
    <source>
        <dbReference type="EMBL" id="MDQ1151188.1"/>
    </source>
</evidence>
<dbReference type="Proteomes" id="UP001244640">
    <property type="component" value="Unassembled WGS sequence"/>
</dbReference>
<dbReference type="EMBL" id="JAUTBA010000001">
    <property type="protein sequence ID" value="MDQ1151188.1"/>
    <property type="molecule type" value="Genomic_DNA"/>
</dbReference>
<keyword evidence="2" id="KW-1185">Reference proteome</keyword>
<accession>A0ABU0U8A1</accession>
<organism evidence="1 2">
    <name type="scientific">Sphingobacterium zeae</name>
    <dbReference type="NCBI Taxonomy" id="1776859"/>
    <lineage>
        <taxon>Bacteria</taxon>
        <taxon>Pseudomonadati</taxon>
        <taxon>Bacteroidota</taxon>
        <taxon>Sphingobacteriia</taxon>
        <taxon>Sphingobacteriales</taxon>
        <taxon>Sphingobacteriaceae</taxon>
        <taxon>Sphingobacterium</taxon>
    </lineage>
</organism>